<dbReference type="SUPFAM" id="SSF56436">
    <property type="entry name" value="C-type lectin-like"/>
    <property type="match status" value="1"/>
</dbReference>
<comment type="caution">
    <text evidence="4">The sequence shown here is derived from an EMBL/GenBank/DDBJ whole genome shotgun (WGS) entry which is preliminary data.</text>
</comment>
<keyword evidence="5" id="KW-1185">Reference proteome</keyword>
<keyword evidence="2" id="KW-1133">Transmembrane helix</keyword>
<dbReference type="EMBL" id="CAWYQH010000068">
    <property type="protein sequence ID" value="CAK8679940.1"/>
    <property type="molecule type" value="Genomic_DNA"/>
</dbReference>
<keyword evidence="2" id="KW-0812">Transmembrane</keyword>
<evidence type="ECO:0000313" key="4">
    <source>
        <dbReference type="EMBL" id="CAK8679940.1"/>
    </source>
</evidence>
<keyword evidence="3" id="KW-0732">Signal</keyword>
<sequence>MERVFSLIASGALFQLLKLSLVTANCLLSWQVIDNNLFILSDHQNTSIEAENQCLANGGFLANVENHDLITQLYLLMDNKYTTNLQTVFQFSDEKNRRYSNTRNVSSSWGIVSDFPQFNLYKSPTGEYKTPIDFCKHPKVNPEKWWVNYGECDNGWFDDFTLYGGQNSTPAVREIFCYRNSFWSTRLTLSPMILKPYLWNVTSIYIPDINVFIGARSDVGESNWFWNDGSLVTDPSFPSSNSSVCQQMAYHYSDNKTWELSPHSCGLTKAYYICQIKFDIEANPVLCDGTSLTVSWKPDLFSGLLQSLNLLQINIMGMKFYSNFSTGSIIVPNLIQRASYFINATVSSQDCPRFKLTSNTIRATTGSGLPDPVTTAFVKNQSNQCVVEWIHNSSDINILQYEVIATSNVNSTLIVFSNLPPFSFPAEQILRMVVSLDIHGAGVAVSMTIRACTCAGSGQFSPVSGFCISPSLPQCQLPVTETLPPTPQSMLGIIVGLIGTNVLTIAVFTVLLIYCRRRAPTGISAEQTQSASKHSIEERNQAITNNRNKQCIPNSKNESELDRNSPCTSAHCNAIYENDIEPESMYQNTYEK</sequence>
<feature type="region of interest" description="Disordered" evidence="1">
    <location>
        <begin position="542"/>
        <end position="565"/>
    </location>
</feature>
<evidence type="ECO:0000256" key="2">
    <source>
        <dbReference type="SAM" id="Phobius"/>
    </source>
</evidence>
<feature type="compositionally biased region" description="Polar residues" evidence="1">
    <location>
        <begin position="542"/>
        <end position="556"/>
    </location>
</feature>
<feature type="signal peptide" evidence="3">
    <location>
        <begin position="1"/>
        <end position="24"/>
    </location>
</feature>
<proteinExistence type="predicted"/>
<feature type="chain" id="PRO_5046649336" description="C-type lectin domain-containing protein" evidence="3">
    <location>
        <begin position="25"/>
        <end position="592"/>
    </location>
</feature>
<organism evidence="4 5">
    <name type="scientific">Clavelina lepadiformis</name>
    <name type="common">Light-bulb sea squirt</name>
    <name type="synonym">Ascidia lepadiformis</name>
    <dbReference type="NCBI Taxonomy" id="159417"/>
    <lineage>
        <taxon>Eukaryota</taxon>
        <taxon>Metazoa</taxon>
        <taxon>Chordata</taxon>
        <taxon>Tunicata</taxon>
        <taxon>Ascidiacea</taxon>
        <taxon>Aplousobranchia</taxon>
        <taxon>Clavelinidae</taxon>
        <taxon>Clavelina</taxon>
    </lineage>
</organism>
<feature type="transmembrane region" description="Helical" evidence="2">
    <location>
        <begin position="490"/>
        <end position="514"/>
    </location>
</feature>
<accession>A0ABP0FJU2</accession>
<dbReference type="InterPro" id="IPR016186">
    <property type="entry name" value="C-type_lectin-like/link_sf"/>
</dbReference>
<keyword evidence="2" id="KW-0472">Membrane</keyword>
<evidence type="ECO:0000256" key="1">
    <source>
        <dbReference type="SAM" id="MobiDB-lite"/>
    </source>
</evidence>
<dbReference type="InterPro" id="IPR016187">
    <property type="entry name" value="CTDL_fold"/>
</dbReference>
<dbReference type="Gene3D" id="3.10.100.10">
    <property type="entry name" value="Mannose-Binding Protein A, subunit A"/>
    <property type="match status" value="1"/>
</dbReference>
<evidence type="ECO:0008006" key="6">
    <source>
        <dbReference type="Google" id="ProtNLM"/>
    </source>
</evidence>
<evidence type="ECO:0000256" key="3">
    <source>
        <dbReference type="SAM" id="SignalP"/>
    </source>
</evidence>
<dbReference type="Proteomes" id="UP001642483">
    <property type="component" value="Unassembled WGS sequence"/>
</dbReference>
<protein>
    <recommendedName>
        <fullName evidence="6">C-type lectin domain-containing protein</fullName>
    </recommendedName>
</protein>
<name>A0ABP0FJU2_CLALP</name>
<gene>
    <name evidence="4" type="ORF">CVLEPA_LOCUS10180</name>
</gene>
<evidence type="ECO:0000313" key="5">
    <source>
        <dbReference type="Proteomes" id="UP001642483"/>
    </source>
</evidence>
<reference evidence="4 5" key="1">
    <citation type="submission" date="2024-02" db="EMBL/GenBank/DDBJ databases">
        <authorList>
            <person name="Daric V."/>
            <person name="Darras S."/>
        </authorList>
    </citation>
    <scope>NUCLEOTIDE SEQUENCE [LARGE SCALE GENOMIC DNA]</scope>
</reference>